<proteinExistence type="predicted"/>
<keyword evidence="3" id="KW-1185">Reference proteome</keyword>
<protein>
    <submittedName>
        <fullName evidence="2">Uncharacterized protein</fullName>
    </submittedName>
</protein>
<gene>
    <name evidence="2" type="ORF">CLV32_1193</name>
</gene>
<dbReference type="EMBL" id="SNWM01000001">
    <property type="protein sequence ID" value="TDO24898.1"/>
    <property type="molecule type" value="Genomic_DNA"/>
</dbReference>
<dbReference type="Proteomes" id="UP000295499">
    <property type="component" value="Unassembled WGS sequence"/>
</dbReference>
<feature type="compositionally biased region" description="Basic and acidic residues" evidence="1">
    <location>
        <begin position="1"/>
        <end position="11"/>
    </location>
</feature>
<dbReference type="OrthoDB" id="771036at2"/>
<dbReference type="AlphaFoldDB" id="A0A4V3C476"/>
<feature type="compositionally biased region" description="Basic and acidic residues" evidence="1">
    <location>
        <begin position="46"/>
        <end position="57"/>
    </location>
</feature>
<comment type="caution">
    <text evidence="2">The sequence shown here is derived from an EMBL/GenBank/DDBJ whole genome shotgun (WGS) entry which is preliminary data.</text>
</comment>
<sequence length="70" mass="7949">MNTAHKDKNEKPSSNFQEETPKGKVPSGDHAVKKTEDKDYNEEEADFKNPAKKREIEEQPVNPVKTPPKS</sequence>
<reference evidence="2 3" key="1">
    <citation type="submission" date="2019-03" db="EMBL/GenBank/DDBJ databases">
        <title>Genomic Encyclopedia of Archaeal and Bacterial Type Strains, Phase II (KMG-II): from individual species to whole genera.</title>
        <authorList>
            <person name="Goeker M."/>
        </authorList>
    </citation>
    <scope>NUCLEOTIDE SEQUENCE [LARGE SCALE GENOMIC DNA]</scope>
    <source>
        <strain evidence="2 3">DSM 19034</strain>
    </source>
</reference>
<feature type="region of interest" description="Disordered" evidence="1">
    <location>
        <begin position="1"/>
        <end position="70"/>
    </location>
</feature>
<accession>A0A4V3C476</accession>
<evidence type="ECO:0000256" key="1">
    <source>
        <dbReference type="SAM" id="MobiDB-lite"/>
    </source>
</evidence>
<organism evidence="2 3">
    <name type="scientific">Pedobacter duraquae</name>
    <dbReference type="NCBI Taxonomy" id="425511"/>
    <lineage>
        <taxon>Bacteria</taxon>
        <taxon>Pseudomonadati</taxon>
        <taxon>Bacteroidota</taxon>
        <taxon>Sphingobacteriia</taxon>
        <taxon>Sphingobacteriales</taxon>
        <taxon>Sphingobacteriaceae</taxon>
        <taxon>Pedobacter</taxon>
    </lineage>
</organism>
<name>A0A4V3C476_9SPHI</name>
<evidence type="ECO:0000313" key="2">
    <source>
        <dbReference type="EMBL" id="TDO24898.1"/>
    </source>
</evidence>
<dbReference type="RefSeq" id="WP_133553276.1">
    <property type="nucleotide sequence ID" value="NZ_SNWM01000001.1"/>
</dbReference>
<evidence type="ECO:0000313" key="3">
    <source>
        <dbReference type="Proteomes" id="UP000295499"/>
    </source>
</evidence>